<gene>
    <name evidence="7" type="ORF">ER308_18760</name>
</gene>
<dbReference type="InterPro" id="IPR017941">
    <property type="entry name" value="Rieske_2Fe-2S"/>
</dbReference>
<dbReference type="SUPFAM" id="SSF50022">
    <property type="entry name" value="ISP domain"/>
    <property type="match status" value="1"/>
</dbReference>
<sequence length="113" mass="12302">MAYERVAAIEELEPGVPLRADLAEPVCVMRFDDDSVAAVHDTCSHQQASLSEGWVDDRQVECPLHGSAFDVDTGDPSSLPAMKPIPVYACKVEDGAVWVDLADQRNDAPTPRH</sequence>
<evidence type="ECO:0000259" key="6">
    <source>
        <dbReference type="PROSITE" id="PS51296"/>
    </source>
</evidence>
<dbReference type="PANTHER" id="PTHR21266:SF60">
    <property type="entry name" value="3-KETOSTEROID-9-ALPHA-MONOOXYGENASE, OXYGENASE COMPONENT"/>
    <property type="match status" value="1"/>
</dbReference>
<dbReference type="EMBL" id="CP036402">
    <property type="protein sequence ID" value="QBI21406.1"/>
    <property type="molecule type" value="Genomic_DNA"/>
</dbReference>
<evidence type="ECO:0000256" key="3">
    <source>
        <dbReference type="ARBA" id="ARBA00023002"/>
    </source>
</evidence>
<keyword evidence="8" id="KW-1185">Reference proteome</keyword>
<dbReference type="Gene3D" id="2.102.10.10">
    <property type="entry name" value="Rieske [2Fe-2S] iron-sulphur domain"/>
    <property type="match status" value="1"/>
</dbReference>
<name>A0A411YJN8_9ACTN</name>
<evidence type="ECO:0000256" key="1">
    <source>
        <dbReference type="ARBA" id="ARBA00022714"/>
    </source>
</evidence>
<proteinExistence type="predicted"/>
<evidence type="ECO:0000256" key="2">
    <source>
        <dbReference type="ARBA" id="ARBA00022723"/>
    </source>
</evidence>
<feature type="domain" description="Rieske" evidence="6">
    <location>
        <begin position="4"/>
        <end position="99"/>
    </location>
</feature>
<dbReference type="OrthoDB" id="147178at2"/>
<dbReference type="PANTHER" id="PTHR21266">
    <property type="entry name" value="IRON-SULFUR DOMAIN CONTAINING PROTEIN"/>
    <property type="match status" value="1"/>
</dbReference>
<dbReference type="InterPro" id="IPR036922">
    <property type="entry name" value="Rieske_2Fe-2S_sf"/>
</dbReference>
<keyword evidence="3" id="KW-0560">Oxidoreductase</keyword>
<evidence type="ECO:0000256" key="4">
    <source>
        <dbReference type="ARBA" id="ARBA00023004"/>
    </source>
</evidence>
<evidence type="ECO:0000313" key="7">
    <source>
        <dbReference type="EMBL" id="QBI21406.1"/>
    </source>
</evidence>
<keyword evidence="5" id="KW-0411">Iron-sulfur</keyword>
<keyword evidence="1" id="KW-0001">2Fe-2S</keyword>
<keyword evidence="2" id="KW-0479">Metal-binding</keyword>
<protein>
    <submittedName>
        <fullName evidence="7">Non-heme iron oxygenase ferredoxin subunit</fullName>
    </submittedName>
</protein>
<dbReference type="InterPro" id="IPR050584">
    <property type="entry name" value="Cholesterol_7-desaturase"/>
</dbReference>
<dbReference type="GO" id="GO:0016705">
    <property type="term" value="F:oxidoreductase activity, acting on paired donors, with incorporation or reduction of molecular oxygen"/>
    <property type="evidence" value="ECO:0007669"/>
    <property type="project" value="UniProtKB-ARBA"/>
</dbReference>
<dbReference type="Proteomes" id="UP000291469">
    <property type="component" value="Chromosome"/>
</dbReference>
<dbReference type="PROSITE" id="PS51296">
    <property type="entry name" value="RIESKE"/>
    <property type="match status" value="1"/>
</dbReference>
<accession>A0A411YJN8</accession>
<dbReference type="GO" id="GO:0051537">
    <property type="term" value="F:2 iron, 2 sulfur cluster binding"/>
    <property type="evidence" value="ECO:0007669"/>
    <property type="project" value="UniProtKB-KW"/>
</dbReference>
<dbReference type="AlphaFoldDB" id="A0A411YJN8"/>
<dbReference type="Pfam" id="PF00355">
    <property type="entry name" value="Rieske"/>
    <property type="match status" value="1"/>
</dbReference>
<keyword evidence="4" id="KW-0408">Iron</keyword>
<evidence type="ECO:0000256" key="5">
    <source>
        <dbReference type="ARBA" id="ARBA00023014"/>
    </source>
</evidence>
<dbReference type="RefSeq" id="WP_131156398.1">
    <property type="nucleotide sequence ID" value="NZ_CP036402.1"/>
</dbReference>
<dbReference type="KEGG" id="erz:ER308_18760"/>
<reference evidence="7 8" key="1">
    <citation type="submission" date="2019-01" db="EMBL/GenBank/DDBJ databases">
        <title>Egibacter rhizosphaerae EGI 80759T.</title>
        <authorList>
            <person name="Chen D.-D."/>
            <person name="Tian Y."/>
            <person name="Jiao J.-Y."/>
            <person name="Zhang X.-T."/>
            <person name="Zhang Y.-G."/>
            <person name="Zhang Y."/>
            <person name="Xiao M."/>
            <person name="Shu W.-S."/>
            <person name="Li W.-J."/>
        </authorList>
    </citation>
    <scope>NUCLEOTIDE SEQUENCE [LARGE SCALE GENOMIC DNA]</scope>
    <source>
        <strain evidence="7 8">EGI 80759</strain>
    </source>
</reference>
<dbReference type="GO" id="GO:0046872">
    <property type="term" value="F:metal ion binding"/>
    <property type="evidence" value="ECO:0007669"/>
    <property type="project" value="UniProtKB-KW"/>
</dbReference>
<dbReference type="CDD" id="cd03528">
    <property type="entry name" value="Rieske_RO_ferredoxin"/>
    <property type="match status" value="1"/>
</dbReference>
<dbReference type="GO" id="GO:0004497">
    <property type="term" value="F:monooxygenase activity"/>
    <property type="evidence" value="ECO:0007669"/>
    <property type="project" value="UniProtKB-ARBA"/>
</dbReference>
<organism evidence="7 8">
    <name type="scientific">Egibacter rhizosphaerae</name>
    <dbReference type="NCBI Taxonomy" id="1670831"/>
    <lineage>
        <taxon>Bacteria</taxon>
        <taxon>Bacillati</taxon>
        <taxon>Actinomycetota</taxon>
        <taxon>Nitriliruptoria</taxon>
        <taxon>Egibacterales</taxon>
        <taxon>Egibacteraceae</taxon>
        <taxon>Egibacter</taxon>
    </lineage>
</organism>
<evidence type="ECO:0000313" key="8">
    <source>
        <dbReference type="Proteomes" id="UP000291469"/>
    </source>
</evidence>